<dbReference type="PANTHER" id="PTHR13383:SF11">
    <property type="entry name" value="RIBONUCLEASE H2 SUBUNIT B"/>
    <property type="match status" value="1"/>
</dbReference>
<organism evidence="2 3">
    <name type="scientific">Diaphorina citri</name>
    <name type="common">Asian citrus psyllid</name>
    <dbReference type="NCBI Taxonomy" id="121845"/>
    <lineage>
        <taxon>Eukaryota</taxon>
        <taxon>Metazoa</taxon>
        <taxon>Ecdysozoa</taxon>
        <taxon>Arthropoda</taxon>
        <taxon>Hexapoda</taxon>
        <taxon>Insecta</taxon>
        <taxon>Pterygota</taxon>
        <taxon>Neoptera</taxon>
        <taxon>Paraneoptera</taxon>
        <taxon>Hemiptera</taxon>
        <taxon>Sternorrhyncha</taxon>
        <taxon>Psylloidea</taxon>
        <taxon>Psyllidae</taxon>
        <taxon>Diaphorininae</taxon>
        <taxon>Diaphorina</taxon>
    </lineage>
</organism>
<feature type="region of interest" description="Disordered" evidence="1">
    <location>
        <begin position="137"/>
        <end position="168"/>
    </location>
</feature>
<evidence type="ECO:0000313" key="2">
    <source>
        <dbReference type="Proteomes" id="UP000079169"/>
    </source>
</evidence>
<evidence type="ECO:0000256" key="1">
    <source>
        <dbReference type="SAM" id="MobiDB-lite"/>
    </source>
</evidence>
<evidence type="ECO:0000313" key="3">
    <source>
        <dbReference type="RefSeq" id="XP_026683922.1"/>
    </source>
</evidence>
<dbReference type="AlphaFoldDB" id="A0A3Q0J617"/>
<dbReference type="STRING" id="121845.A0A3Q0J617"/>
<dbReference type="PANTHER" id="PTHR13383">
    <property type="entry name" value="RIBONUCLEASE H2 SUBUNIT B"/>
    <property type="match status" value="1"/>
</dbReference>
<dbReference type="GO" id="GO:0005654">
    <property type="term" value="C:nucleoplasm"/>
    <property type="evidence" value="ECO:0007669"/>
    <property type="project" value="TreeGrafter"/>
</dbReference>
<gene>
    <name evidence="3" type="primary">LOC113470002</name>
</gene>
<dbReference type="GO" id="GO:0006401">
    <property type="term" value="P:RNA catabolic process"/>
    <property type="evidence" value="ECO:0007669"/>
    <property type="project" value="TreeGrafter"/>
</dbReference>
<dbReference type="RefSeq" id="XP_026683922.1">
    <property type="nucleotide sequence ID" value="XM_026828121.1"/>
</dbReference>
<dbReference type="GO" id="GO:0032299">
    <property type="term" value="C:ribonuclease H2 complex"/>
    <property type="evidence" value="ECO:0007669"/>
    <property type="project" value="InterPro"/>
</dbReference>
<keyword evidence="2" id="KW-1185">Reference proteome</keyword>
<sequence length="168" mass="18962">MPKIKAAPPKKVHKAQSDGIILLCKDDILENCEESIQPIKLRHPHSNKAAMFLINADSTKIQEIVAFSEENRFVKYQTLVDREFPETRRLLKCLDAKLLSQVADRKDTYLRYAHGIVSEYLPSSLSSSLLSSLDLPELKPTDPSSKRKLQVSQTLNTEDSEAKRIIGS</sequence>
<accession>A0A3Q0J617</accession>
<reference evidence="3" key="1">
    <citation type="submission" date="2025-08" db="UniProtKB">
        <authorList>
            <consortium name="RefSeq"/>
        </authorList>
    </citation>
    <scope>IDENTIFICATION</scope>
</reference>
<dbReference type="GeneID" id="113470002"/>
<name>A0A3Q0J617_DIACI</name>
<proteinExistence type="predicted"/>
<dbReference type="Gene3D" id="2.20.25.530">
    <property type="match status" value="1"/>
</dbReference>
<dbReference type="InterPro" id="IPR040456">
    <property type="entry name" value="RNase_H2_suB"/>
</dbReference>
<dbReference type="KEGG" id="dci:113470002"/>
<dbReference type="Proteomes" id="UP000079169">
    <property type="component" value="Unplaced"/>
</dbReference>
<protein>
    <submittedName>
        <fullName evidence="3">Uncharacterized protein LOC113470002</fullName>
    </submittedName>
</protein>
<dbReference type="PaxDb" id="121845-A0A3Q0J617"/>